<dbReference type="EMBL" id="MFEG01000008">
    <property type="protein sequence ID" value="OGE76420.1"/>
    <property type="molecule type" value="Genomic_DNA"/>
</dbReference>
<reference evidence="5 6" key="1">
    <citation type="journal article" date="2016" name="Nat. Commun.">
        <title>Thousands of microbial genomes shed light on interconnected biogeochemical processes in an aquifer system.</title>
        <authorList>
            <person name="Anantharaman K."/>
            <person name="Brown C.T."/>
            <person name="Hug L.A."/>
            <person name="Sharon I."/>
            <person name="Castelle C.J."/>
            <person name="Probst A.J."/>
            <person name="Thomas B.C."/>
            <person name="Singh A."/>
            <person name="Wilkins M.J."/>
            <person name="Karaoz U."/>
            <person name="Brodie E.L."/>
            <person name="Williams K.H."/>
            <person name="Hubbard S.S."/>
            <person name="Banfield J.F."/>
        </authorList>
    </citation>
    <scope>NUCLEOTIDE SEQUENCE [LARGE SCALE GENOMIC DNA]</scope>
</reference>
<gene>
    <name evidence="4" type="primary">rplW</name>
    <name evidence="5" type="ORF">A3K06_02795</name>
</gene>
<keyword evidence="4" id="KW-0699">rRNA-binding</keyword>
<dbReference type="HAMAP" id="MF_01369_B">
    <property type="entry name" value="Ribosomal_uL23_B"/>
    <property type="match status" value="1"/>
</dbReference>
<dbReference type="InterPro" id="IPR012677">
    <property type="entry name" value="Nucleotide-bd_a/b_plait_sf"/>
</dbReference>
<name>A0A1F5NG38_9BACT</name>
<keyword evidence="3 4" id="KW-0687">Ribonucleoprotein</keyword>
<keyword evidence="2 4" id="KW-0689">Ribosomal protein</keyword>
<evidence type="ECO:0000313" key="5">
    <source>
        <dbReference type="EMBL" id="OGE76420.1"/>
    </source>
</evidence>
<accession>A0A1F5NG38</accession>
<protein>
    <recommendedName>
        <fullName evidence="4">Large ribosomal subunit protein uL23</fullName>
    </recommendedName>
</protein>
<dbReference type="NCBIfam" id="NF004363">
    <property type="entry name" value="PRK05738.2-4"/>
    <property type="match status" value="1"/>
</dbReference>
<dbReference type="PANTHER" id="PTHR11620">
    <property type="entry name" value="60S RIBOSOMAL PROTEIN L23A"/>
    <property type="match status" value="1"/>
</dbReference>
<evidence type="ECO:0000256" key="2">
    <source>
        <dbReference type="ARBA" id="ARBA00022980"/>
    </source>
</evidence>
<dbReference type="GO" id="GO:0019843">
    <property type="term" value="F:rRNA binding"/>
    <property type="evidence" value="ECO:0007669"/>
    <property type="project" value="UniProtKB-UniRule"/>
</dbReference>
<dbReference type="Proteomes" id="UP000176547">
    <property type="component" value="Unassembled WGS sequence"/>
</dbReference>
<evidence type="ECO:0000256" key="1">
    <source>
        <dbReference type="ARBA" id="ARBA00006700"/>
    </source>
</evidence>
<dbReference type="Pfam" id="PF00276">
    <property type="entry name" value="Ribosomal_L23"/>
    <property type="match status" value="1"/>
</dbReference>
<dbReference type="Gene3D" id="3.30.70.330">
    <property type="match status" value="1"/>
</dbReference>
<dbReference type="GO" id="GO:0006412">
    <property type="term" value="P:translation"/>
    <property type="evidence" value="ECO:0007669"/>
    <property type="project" value="UniProtKB-UniRule"/>
</dbReference>
<evidence type="ECO:0000313" key="6">
    <source>
        <dbReference type="Proteomes" id="UP000176547"/>
    </source>
</evidence>
<keyword evidence="4" id="KW-0694">RNA-binding</keyword>
<dbReference type="InterPro" id="IPR013025">
    <property type="entry name" value="Ribosomal_uL23-like"/>
</dbReference>
<dbReference type="AlphaFoldDB" id="A0A1F5NG38"/>
<comment type="similarity">
    <text evidence="1 4">Belongs to the universal ribosomal protein uL23 family.</text>
</comment>
<dbReference type="InterPro" id="IPR012678">
    <property type="entry name" value="Ribosomal_uL23/eL15/eS24_sf"/>
</dbReference>
<comment type="function">
    <text evidence="4">One of the early assembly proteins it binds 23S rRNA. One of the proteins that surrounds the polypeptide exit tunnel on the outside of the ribosome. Forms the main docking site for trigger factor binding to the ribosome.</text>
</comment>
<evidence type="ECO:0000256" key="3">
    <source>
        <dbReference type="ARBA" id="ARBA00023274"/>
    </source>
</evidence>
<comment type="caution">
    <text evidence="5">The sequence shown here is derived from an EMBL/GenBank/DDBJ whole genome shotgun (WGS) entry which is preliminary data.</text>
</comment>
<dbReference type="GO" id="GO:0003735">
    <property type="term" value="F:structural constituent of ribosome"/>
    <property type="evidence" value="ECO:0007669"/>
    <property type="project" value="InterPro"/>
</dbReference>
<proteinExistence type="inferred from homology"/>
<dbReference type="GO" id="GO:1990904">
    <property type="term" value="C:ribonucleoprotein complex"/>
    <property type="evidence" value="ECO:0007669"/>
    <property type="project" value="UniProtKB-KW"/>
</dbReference>
<sequence>MLLRPLLSEKGTHLAGKGEYVFAVHPKANKTEIRKSIQKVYDVKVEKVRIVNLPGKRRRYGRTIGRTAASKKAIVKVAAGQKIPGIIESVG</sequence>
<organism evidence="5 6">
    <name type="scientific">Candidatus Doudnabacteria bacterium RIFCSPHIGHO2_01_52_17</name>
    <dbReference type="NCBI Taxonomy" id="1817820"/>
    <lineage>
        <taxon>Bacteria</taxon>
        <taxon>Candidatus Doudnaibacteriota</taxon>
    </lineage>
</organism>
<dbReference type="GO" id="GO:0005840">
    <property type="term" value="C:ribosome"/>
    <property type="evidence" value="ECO:0007669"/>
    <property type="project" value="UniProtKB-KW"/>
</dbReference>
<evidence type="ECO:0000256" key="4">
    <source>
        <dbReference type="HAMAP-Rule" id="MF_01369"/>
    </source>
</evidence>
<dbReference type="SUPFAM" id="SSF54189">
    <property type="entry name" value="Ribosomal proteins S24e, L23 and L15e"/>
    <property type="match status" value="1"/>
</dbReference>
<comment type="subunit">
    <text evidence="4">Part of the 50S ribosomal subunit. Contacts protein L29, and trigger factor when it is bound to the ribosome.</text>
</comment>